<dbReference type="InterPro" id="IPR011110">
    <property type="entry name" value="Reg_prop"/>
</dbReference>
<keyword evidence="2" id="KW-1185">Reference proteome</keyword>
<dbReference type="EMBL" id="JABANE010000133">
    <property type="protein sequence ID" value="NME72103.1"/>
    <property type="molecule type" value="Genomic_DNA"/>
</dbReference>
<proteinExistence type="predicted"/>
<dbReference type="Proteomes" id="UP000576082">
    <property type="component" value="Unassembled WGS sequence"/>
</dbReference>
<dbReference type="RefSeq" id="WP_205960024.1">
    <property type="nucleotide sequence ID" value="NZ_JABANE010000133.1"/>
</dbReference>
<dbReference type="Gene3D" id="2.130.10.10">
    <property type="entry name" value="YVTN repeat-like/Quinoprotein amine dehydrogenase"/>
    <property type="match status" value="1"/>
</dbReference>
<evidence type="ECO:0008006" key="3">
    <source>
        <dbReference type="Google" id="ProtNLM"/>
    </source>
</evidence>
<dbReference type="Pfam" id="PF07494">
    <property type="entry name" value="Reg_prop"/>
    <property type="match status" value="1"/>
</dbReference>
<reference evidence="1 2" key="1">
    <citation type="submission" date="2020-04" db="EMBL/GenBank/DDBJ databases">
        <title>Flammeovirga sp. SR4, a novel species isolated from seawater.</title>
        <authorList>
            <person name="Wang X."/>
        </authorList>
    </citation>
    <scope>NUCLEOTIDE SEQUENCE [LARGE SCALE GENOMIC DNA]</scope>
    <source>
        <strain evidence="1 2">ATCC 23126</strain>
    </source>
</reference>
<name>A0A7X9XCU4_9BACT</name>
<comment type="caution">
    <text evidence="1">The sequence shown here is derived from an EMBL/GenBank/DDBJ whole genome shotgun (WGS) entry which is preliminary data.</text>
</comment>
<sequence>MYLLTRQLLLTTYLLLLIVPSKIYGQFPEKTSYNFERLSIQDGLSHVTVREIYQDQKGFMWFGTELGLNRYDGYEFRVYRNSNKDENTLISG</sequence>
<dbReference type="InterPro" id="IPR015943">
    <property type="entry name" value="WD40/YVTN_repeat-like_dom_sf"/>
</dbReference>
<organism evidence="1 2">
    <name type="scientific">Flammeovirga aprica JL-4</name>
    <dbReference type="NCBI Taxonomy" id="694437"/>
    <lineage>
        <taxon>Bacteria</taxon>
        <taxon>Pseudomonadati</taxon>
        <taxon>Bacteroidota</taxon>
        <taxon>Cytophagia</taxon>
        <taxon>Cytophagales</taxon>
        <taxon>Flammeovirgaceae</taxon>
        <taxon>Flammeovirga</taxon>
    </lineage>
</organism>
<accession>A0A7X9XCU4</accession>
<evidence type="ECO:0000313" key="2">
    <source>
        <dbReference type="Proteomes" id="UP000576082"/>
    </source>
</evidence>
<protein>
    <recommendedName>
        <fullName evidence="3">Histidine kinase</fullName>
    </recommendedName>
</protein>
<dbReference type="AlphaFoldDB" id="A0A7X9XCU4"/>
<gene>
    <name evidence="1" type="ORF">HHU12_29340</name>
</gene>
<evidence type="ECO:0000313" key="1">
    <source>
        <dbReference type="EMBL" id="NME72103.1"/>
    </source>
</evidence>